<accession>A0A183UB85</accession>
<dbReference type="Proteomes" id="UP000050794">
    <property type="component" value="Unassembled WGS sequence"/>
</dbReference>
<evidence type="ECO:0000313" key="1">
    <source>
        <dbReference type="EMBL" id="VDM36982.1"/>
    </source>
</evidence>
<keyword evidence="2" id="KW-1185">Reference proteome</keyword>
<sequence length="66" mass="6863">MRIDADRRASQPSTTHNTQNTAAAFVSAMSALSSAQKFHAADVGAAPEPSFSHRLSAKGSCLFAAL</sequence>
<proteinExistence type="predicted"/>
<reference evidence="1 2" key="2">
    <citation type="submission" date="2018-11" db="EMBL/GenBank/DDBJ databases">
        <authorList>
            <consortium name="Pathogen Informatics"/>
        </authorList>
    </citation>
    <scope>NUCLEOTIDE SEQUENCE [LARGE SCALE GENOMIC DNA]</scope>
</reference>
<evidence type="ECO:0000313" key="3">
    <source>
        <dbReference type="WBParaSite" id="TCNE_0000575501-mRNA-1"/>
    </source>
</evidence>
<dbReference type="WBParaSite" id="TCNE_0000575501-mRNA-1">
    <property type="protein sequence ID" value="TCNE_0000575501-mRNA-1"/>
    <property type="gene ID" value="TCNE_0000575501"/>
</dbReference>
<evidence type="ECO:0000313" key="2">
    <source>
        <dbReference type="Proteomes" id="UP000050794"/>
    </source>
</evidence>
<dbReference type="AlphaFoldDB" id="A0A183UB85"/>
<gene>
    <name evidence="1" type="ORF">TCNE_LOCUS5755</name>
</gene>
<protein>
    <submittedName>
        <fullName evidence="1 3">Uncharacterized protein</fullName>
    </submittedName>
</protein>
<dbReference type="EMBL" id="UYWY01019388">
    <property type="protein sequence ID" value="VDM36982.1"/>
    <property type="molecule type" value="Genomic_DNA"/>
</dbReference>
<organism evidence="2 3">
    <name type="scientific">Toxocara canis</name>
    <name type="common">Canine roundworm</name>
    <dbReference type="NCBI Taxonomy" id="6265"/>
    <lineage>
        <taxon>Eukaryota</taxon>
        <taxon>Metazoa</taxon>
        <taxon>Ecdysozoa</taxon>
        <taxon>Nematoda</taxon>
        <taxon>Chromadorea</taxon>
        <taxon>Rhabditida</taxon>
        <taxon>Spirurina</taxon>
        <taxon>Ascaridomorpha</taxon>
        <taxon>Ascaridoidea</taxon>
        <taxon>Toxocaridae</taxon>
        <taxon>Toxocara</taxon>
    </lineage>
</organism>
<name>A0A183UB85_TOXCA</name>
<reference evidence="3" key="1">
    <citation type="submission" date="2016-06" db="UniProtKB">
        <authorList>
            <consortium name="WormBaseParasite"/>
        </authorList>
    </citation>
    <scope>IDENTIFICATION</scope>
</reference>